<accession>A0AA39UBG3</accession>
<evidence type="ECO:0000313" key="2">
    <source>
        <dbReference type="Proteomes" id="UP001175228"/>
    </source>
</evidence>
<organism evidence="1 2">
    <name type="scientific">Armillaria luteobubalina</name>
    <dbReference type="NCBI Taxonomy" id="153913"/>
    <lineage>
        <taxon>Eukaryota</taxon>
        <taxon>Fungi</taxon>
        <taxon>Dikarya</taxon>
        <taxon>Basidiomycota</taxon>
        <taxon>Agaricomycotina</taxon>
        <taxon>Agaricomycetes</taxon>
        <taxon>Agaricomycetidae</taxon>
        <taxon>Agaricales</taxon>
        <taxon>Marasmiineae</taxon>
        <taxon>Physalacriaceae</taxon>
        <taxon>Armillaria</taxon>
    </lineage>
</organism>
<name>A0AA39UBG3_9AGAR</name>
<protein>
    <submittedName>
        <fullName evidence="1">Uncharacterized protein</fullName>
    </submittedName>
</protein>
<keyword evidence="2" id="KW-1185">Reference proteome</keyword>
<dbReference type="Proteomes" id="UP001175228">
    <property type="component" value="Unassembled WGS sequence"/>
</dbReference>
<gene>
    <name evidence="1" type="ORF">EDD18DRAFT_1115625</name>
</gene>
<comment type="caution">
    <text evidence="1">The sequence shown here is derived from an EMBL/GenBank/DDBJ whole genome shotgun (WGS) entry which is preliminary data.</text>
</comment>
<reference evidence="1" key="1">
    <citation type="submission" date="2023-06" db="EMBL/GenBank/DDBJ databases">
        <authorList>
            <consortium name="Lawrence Berkeley National Laboratory"/>
            <person name="Ahrendt S."/>
            <person name="Sahu N."/>
            <person name="Indic B."/>
            <person name="Wong-Bajracharya J."/>
            <person name="Merenyi Z."/>
            <person name="Ke H.-M."/>
            <person name="Monk M."/>
            <person name="Kocsube S."/>
            <person name="Drula E."/>
            <person name="Lipzen A."/>
            <person name="Balint B."/>
            <person name="Henrissat B."/>
            <person name="Andreopoulos B."/>
            <person name="Martin F.M."/>
            <person name="Harder C.B."/>
            <person name="Rigling D."/>
            <person name="Ford K.L."/>
            <person name="Foster G.D."/>
            <person name="Pangilinan J."/>
            <person name="Papanicolaou A."/>
            <person name="Barry K."/>
            <person name="LaButti K."/>
            <person name="Viragh M."/>
            <person name="Koriabine M."/>
            <person name="Yan M."/>
            <person name="Riley R."/>
            <person name="Champramary S."/>
            <person name="Plett K.L."/>
            <person name="Tsai I.J."/>
            <person name="Slot J."/>
            <person name="Sipos G."/>
            <person name="Plett J."/>
            <person name="Nagy L.G."/>
            <person name="Grigoriev I.V."/>
        </authorList>
    </citation>
    <scope>NUCLEOTIDE SEQUENCE</scope>
    <source>
        <strain evidence="1">HWK02</strain>
    </source>
</reference>
<dbReference type="AlphaFoldDB" id="A0AA39UBG3"/>
<proteinExistence type="predicted"/>
<dbReference type="EMBL" id="JAUEPU010000137">
    <property type="protein sequence ID" value="KAK0476219.1"/>
    <property type="molecule type" value="Genomic_DNA"/>
</dbReference>
<evidence type="ECO:0000313" key="1">
    <source>
        <dbReference type="EMBL" id="KAK0476219.1"/>
    </source>
</evidence>
<sequence length="209" mass="23112">MPRHKHASASLKYRDKRKPIDGGSVCQGLYSLKEIIEHEIVYNDKFHNTKIVGYDKEWQQRRSLNLSPGIYPHMMITRVYAEVDNAGSQEQASPRHDIVIPRFLEESNVIDSDRNNGDVAKTTANESAAPVSSEEHTVIEKQCKGSYTLKASETQGTTPGETYLSHHSCNISTYECIVHGSTISSSILVGQALQSIGASGYASILFPKS</sequence>